<dbReference type="GO" id="GO:0009279">
    <property type="term" value="C:cell outer membrane"/>
    <property type="evidence" value="ECO:0007669"/>
    <property type="project" value="UniProtKB-SubCell"/>
</dbReference>
<evidence type="ECO:0000256" key="5">
    <source>
        <dbReference type="ARBA" id="ARBA00023237"/>
    </source>
</evidence>
<evidence type="ECO:0000256" key="2">
    <source>
        <dbReference type="ARBA" id="ARBA00006275"/>
    </source>
</evidence>
<dbReference type="RefSeq" id="WP_081146152.1">
    <property type="nucleotide sequence ID" value="NZ_LVYD01000024.1"/>
</dbReference>
<comment type="subcellular location">
    <subcellularLocation>
        <location evidence="1">Cell outer membrane</location>
    </subcellularLocation>
</comment>
<dbReference type="OrthoDB" id="625727at2"/>
<dbReference type="Gene3D" id="1.25.40.390">
    <property type="match status" value="1"/>
</dbReference>
<comment type="caution">
    <text evidence="9">The sequence shown here is derived from an EMBL/GenBank/DDBJ whole genome shotgun (WGS) entry which is preliminary data.</text>
</comment>
<dbReference type="Pfam" id="PF07980">
    <property type="entry name" value="SusD_RagB"/>
    <property type="match status" value="1"/>
</dbReference>
<evidence type="ECO:0000313" key="10">
    <source>
        <dbReference type="Proteomes" id="UP000192796"/>
    </source>
</evidence>
<feature type="signal peptide" evidence="6">
    <location>
        <begin position="1"/>
        <end position="24"/>
    </location>
</feature>
<evidence type="ECO:0000256" key="3">
    <source>
        <dbReference type="ARBA" id="ARBA00022729"/>
    </source>
</evidence>
<dbReference type="InterPro" id="IPR012944">
    <property type="entry name" value="SusD_RagB_dom"/>
</dbReference>
<comment type="similarity">
    <text evidence="2">Belongs to the SusD family.</text>
</comment>
<name>A0A1V9G479_9BACT</name>
<feature type="chain" id="PRO_5012890214" description="Carbohydrate-binding protein SusD" evidence="6">
    <location>
        <begin position="25"/>
        <end position="483"/>
    </location>
</feature>
<keyword evidence="5" id="KW-0998">Cell outer membrane</keyword>
<evidence type="ECO:0008006" key="11">
    <source>
        <dbReference type="Google" id="ProtNLM"/>
    </source>
</evidence>
<evidence type="ECO:0000256" key="1">
    <source>
        <dbReference type="ARBA" id="ARBA00004442"/>
    </source>
</evidence>
<dbReference type="STRING" id="1703345.A3860_17085"/>
<accession>A0A1V9G479</accession>
<feature type="domain" description="RagB/SusD" evidence="7">
    <location>
        <begin position="341"/>
        <end position="483"/>
    </location>
</feature>
<evidence type="ECO:0000259" key="8">
    <source>
        <dbReference type="Pfam" id="PF14322"/>
    </source>
</evidence>
<protein>
    <recommendedName>
        <fullName evidence="11">Carbohydrate-binding protein SusD</fullName>
    </recommendedName>
</protein>
<dbReference type="InterPro" id="IPR011990">
    <property type="entry name" value="TPR-like_helical_dom_sf"/>
</dbReference>
<evidence type="ECO:0000256" key="6">
    <source>
        <dbReference type="SAM" id="SignalP"/>
    </source>
</evidence>
<dbReference type="Proteomes" id="UP000192796">
    <property type="component" value="Unassembled WGS sequence"/>
</dbReference>
<dbReference type="InterPro" id="IPR033985">
    <property type="entry name" value="SusD-like_N"/>
</dbReference>
<dbReference type="PROSITE" id="PS51257">
    <property type="entry name" value="PROKAR_LIPOPROTEIN"/>
    <property type="match status" value="1"/>
</dbReference>
<keyword evidence="10" id="KW-1185">Reference proteome</keyword>
<dbReference type="CDD" id="cd08977">
    <property type="entry name" value="SusD"/>
    <property type="match status" value="1"/>
</dbReference>
<evidence type="ECO:0000256" key="4">
    <source>
        <dbReference type="ARBA" id="ARBA00023136"/>
    </source>
</evidence>
<dbReference type="EMBL" id="LVYD01000024">
    <property type="protein sequence ID" value="OQP65380.1"/>
    <property type="molecule type" value="Genomic_DNA"/>
</dbReference>
<reference evidence="9 10" key="1">
    <citation type="submission" date="2016-03" db="EMBL/GenBank/DDBJ databases">
        <title>Niastella vici sp. nov., isolated from farmland soil.</title>
        <authorList>
            <person name="Chen L."/>
            <person name="Wang D."/>
            <person name="Yang S."/>
            <person name="Wang G."/>
        </authorList>
    </citation>
    <scope>NUCLEOTIDE SEQUENCE [LARGE SCALE GENOMIC DNA]</scope>
    <source>
        <strain evidence="9 10">DJ57</strain>
    </source>
</reference>
<evidence type="ECO:0000259" key="7">
    <source>
        <dbReference type="Pfam" id="PF07980"/>
    </source>
</evidence>
<feature type="domain" description="SusD-like N-terminal" evidence="8">
    <location>
        <begin position="111"/>
        <end position="242"/>
    </location>
</feature>
<evidence type="ECO:0000313" key="9">
    <source>
        <dbReference type="EMBL" id="OQP65380.1"/>
    </source>
</evidence>
<keyword evidence="4" id="KW-0472">Membrane</keyword>
<gene>
    <name evidence="9" type="ORF">A3860_17085</name>
</gene>
<sequence>MNSKYKLIKKLLGLWLLLSIASFTSCKKLVEISAPVTSVNGANVYLNDVTATSVLTGLYTTMSRGGYNFTGNGSISMNLGLSADELTLFSGVSTSESKYYYYTNSLFAQPTNGAGSEYWAPLYQNIFICNAAIEGLNASVTLTPAVKEQLLGEATFMRAFFYFYLVNMFGDVPLLLNADYKRNATLPRTPISQVYQQIITDLNTAQGMLNDKFVDASVLKTTSERTRPNKWAATALLARTFLYTGDWPNAITEASSVINNSSLFTLTALDDAFLANSNEAIWQLQPVSSEHNTEDAWHFILPSSGPDESDHPVYLSPQLLYSFEASDQRRAHWIDSVILNTDRYYYPFKYKSATSYAPLTEYLMVFRLAEQYLIRAEAEAQKGDIQAAQNDLNIVRHRAGLANTTAADKSSLLAAILHERQVELFSEWGHRWLDLKRTNNVDAVMTFVCSQKNSSQWKNFQKLFPLPFKDINADINLAQNSGY</sequence>
<proteinExistence type="inferred from homology"/>
<dbReference type="SUPFAM" id="SSF48452">
    <property type="entry name" value="TPR-like"/>
    <property type="match status" value="1"/>
</dbReference>
<dbReference type="Pfam" id="PF14322">
    <property type="entry name" value="SusD-like_3"/>
    <property type="match status" value="1"/>
</dbReference>
<keyword evidence="3 6" id="KW-0732">Signal</keyword>
<dbReference type="AlphaFoldDB" id="A0A1V9G479"/>
<organism evidence="9 10">
    <name type="scientific">Niastella vici</name>
    <dbReference type="NCBI Taxonomy" id="1703345"/>
    <lineage>
        <taxon>Bacteria</taxon>
        <taxon>Pseudomonadati</taxon>
        <taxon>Bacteroidota</taxon>
        <taxon>Chitinophagia</taxon>
        <taxon>Chitinophagales</taxon>
        <taxon>Chitinophagaceae</taxon>
        <taxon>Niastella</taxon>
    </lineage>
</organism>